<proteinExistence type="predicted"/>
<dbReference type="Proteomes" id="UP001519332">
    <property type="component" value="Unassembled WGS sequence"/>
</dbReference>
<name>A0ABS4TAD4_9PSEU</name>
<evidence type="ECO:0000313" key="1">
    <source>
        <dbReference type="EMBL" id="MBP2321389.1"/>
    </source>
</evidence>
<dbReference type="EMBL" id="JAGINW010000001">
    <property type="protein sequence ID" value="MBP2321389.1"/>
    <property type="molecule type" value="Genomic_DNA"/>
</dbReference>
<protein>
    <submittedName>
        <fullName evidence="1">Uncharacterized protein</fullName>
    </submittedName>
</protein>
<comment type="caution">
    <text evidence="1">The sequence shown here is derived from an EMBL/GenBank/DDBJ whole genome shotgun (WGS) entry which is preliminary data.</text>
</comment>
<keyword evidence="2" id="KW-1185">Reference proteome</keyword>
<reference evidence="1 2" key="1">
    <citation type="submission" date="2021-03" db="EMBL/GenBank/DDBJ databases">
        <title>Sequencing the genomes of 1000 actinobacteria strains.</title>
        <authorList>
            <person name="Klenk H.-P."/>
        </authorList>
    </citation>
    <scope>NUCLEOTIDE SEQUENCE [LARGE SCALE GENOMIC DNA]</scope>
    <source>
        <strain evidence="1 2">DSM 46670</strain>
    </source>
</reference>
<sequence>MQEKRGADRVLHVVPDPAPVPAPDYGPLASVLEILGTAMVQAAGVLRERGEASA</sequence>
<accession>A0ABS4TAD4</accession>
<gene>
    <name evidence="1" type="ORF">JOF56_001774</name>
</gene>
<evidence type="ECO:0000313" key="2">
    <source>
        <dbReference type="Proteomes" id="UP001519332"/>
    </source>
</evidence>
<organism evidence="1 2">
    <name type="scientific">Kibdelosporangium banguiense</name>
    <dbReference type="NCBI Taxonomy" id="1365924"/>
    <lineage>
        <taxon>Bacteria</taxon>
        <taxon>Bacillati</taxon>
        <taxon>Actinomycetota</taxon>
        <taxon>Actinomycetes</taxon>
        <taxon>Pseudonocardiales</taxon>
        <taxon>Pseudonocardiaceae</taxon>
        <taxon>Kibdelosporangium</taxon>
    </lineage>
</organism>
<dbReference type="RefSeq" id="WP_209636241.1">
    <property type="nucleotide sequence ID" value="NZ_JAGINW010000001.1"/>
</dbReference>